<comment type="caution">
    <text evidence="2">The sequence shown here is derived from an EMBL/GenBank/DDBJ whole genome shotgun (WGS) entry which is preliminary data.</text>
</comment>
<sequence>MNMNEYYNSPDFRDYPVVYLSFIQAAAFCEWRTDMTMLLFSVSSKNEKQRAKYYTKVRYRLPTVEEWEYAMEKFRENIYTNLGVYAGERCATIEAVPQKRNLEFVYIPHNVSEMTTTEKTAVGLSWRDNDTTDNYSKTVSYSGPRDWLGFRCVCEIVEY</sequence>
<organism evidence="2">
    <name type="scientific">bioreactor metagenome</name>
    <dbReference type="NCBI Taxonomy" id="1076179"/>
    <lineage>
        <taxon>unclassified sequences</taxon>
        <taxon>metagenomes</taxon>
        <taxon>ecological metagenomes</taxon>
    </lineage>
</organism>
<dbReference type="InterPro" id="IPR042095">
    <property type="entry name" value="SUMF_sf"/>
</dbReference>
<name>A0A645B6W9_9ZZZZ</name>
<dbReference type="Pfam" id="PF03781">
    <property type="entry name" value="FGE-sulfatase"/>
    <property type="match status" value="1"/>
</dbReference>
<feature type="domain" description="Sulfatase-modifying factor enzyme-like" evidence="1">
    <location>
        <begin position="10"/>
        <end position="71"/>
    </location>
</feature>
<dbReference type="InterPro" id="IPR016187">
    <property type="entry name" value="CTDL_fold"/>
</dbReference>
<dbReference type="Gene3D" id="3.90.1580.10">
    <property type="entry name" value="paralog of FGE (formylglycine-generating enzyme)"/>
    <property type="match status" value="1"/>
</dbReference>
<proteinExistence type="predicted"/>
<protein>
    <recommendedName>
        <fullName evidence="1">Sulfatase-modifying factor enzyme-like domain-containing protein</fullName>
    </recommendedName>
</protein>
<evidence type="ECO:0000313" key="2">
    <source>
        <dbReference type="EMBL" id="MPM58893.1"/>
    </source>
</evidence>
<gene>
    <name evidence="2" type="ORF">SDC9_105726</name>
</gene>
<dbReference type="EMBL" id="VSSQ01017013">
    <property type="protein sequence ID" value="MPM58893.1"/>
    <property type="molecule type" value="Genomic_DNA"/>
</dbReference>
<accession>A0A645B6W9</accession>
<dbReference type="AlphaFoldDB" id="A0A645B6W9"/>
<evidence type="ECO:0000259" key="1">
    <source>
        <dbReference type="Pfam" id="PF03781"/>
    </source>
</evidence>
<reference evidence="2" key="1">
    <citation type="submission" date="2019-08" db="EMBL/GenBank/DDBJ databases">
        <authorList>
            <person name="Kucharzyk K."/>
            <person name="Murdoch R.W."/>
            <person name="Higgins S."/>
            <person name="Loffler F."/>
        </authorList>
    </citation>
    <scope>NUCLEOTIDE SEQUENCE</scope>
</reference>
<dbReference type="InterPro" id="IPR005532">
    <property type="entry name" value="SUMF_dom"/>
</dbReference>
<dbReference type="SUPFAM" id="SSF56436">
    <property type="entry name" value="C-type lectin-like"/>
    <property type="match status" value="1"/>
</dbReference>